<organism evidence="3 4">
    <name type="scientific">Smittium simulii</name>
    <dbReference type="NCBI Taxonomy" id="133385"/>
    <lineage>
        <taxon>Eukaryota</taxon>
        <taxon>Fungi</taxon>
        <taxon>Fungi incertae sedis</taxon>
        <taxon>Zoopagomycota</taxon>
        <taxon>Kickxellomycotina</taxon>
        <taxon>Harpellomycetes</taxon>
        <taxon>Harpellales</taxon>
        <taxon>Legeriomycetaceae</taxon>
        <taxon>Smittium</taxon>
    </lineage>
</organism>
<dbReference type="GO" id="GO:0005737">
    <property type="term" value="C:cytoplasm"/>
    <property type="evidence" value="ECO:0007669"/>
    <property type="project" value="TreeGrafter"/>
</dbReference>
<sequence length="289" mass="33339">MCPFAQRVAWSLLEADAEHHVELIDLKNKPTWIKSNSFIFCHIHSSPTHKKHKRSLNNITVKKMSYPYSKSLMTFYNTKMCPFAQRVAWSLLEADAEHHVELIDLKNKPTWIKSVHPEGKVPALRLTDGNILIESIPIARYIADKYPESKLSPADAFDKYKVNLFIDNFGSRIITLAFQLLKSPNQEEKSANLDKVVEMLRDINKTLLESSEAGPYLLGETLTLAEINTITFIDRLKVIFNLLEIDFDSFKDLDRFYQWVDASMSRPTFKKTIAPYEEVSSFHAQFIPK</sequence>
<comment type="caution">
    <text evidence="3">The sequence shown here is derived from an EMBL/GenBank/DDBJ whole genome shotgun (WGS) entry which is preliminary data.</text>
</comment>
<evidence type="ECO:0008006" key="5">
    <source>
        <dbReference type="Google" id="ProtNLM"/>
    </source>
</evidence>
<dbReference type="SUPFAM" id="SSF52833">
    <property type="entry name" value="Thioredoxin-like"/>
    <property type="match status" value="1"/>
</dbReference>
<evidence type="ECO:0000313" key="4">
    <source>
        <dbReference type="Proteomes" id="UP000245383"/>
    </source>
</evidence>
<proteinExistence type="predicted"/>
<dbReference type="Pfam" id="PF16865">
    <property type="entry name" value="GST_C_5"/>
    <property type="match status" value="1"/>
</dbReference>
<dbReference type="InterPro" id="IPR050983">
    <property type="entry name" value="GST_Omega/HSP26"/>
</dbReference>
<reference evidence="3 4" key="1">
    <citation type="journal article" date="2018" name="MBio">
        <title>Comparative Genomics Reveals the Core Gene Toolbox for the Fungus-Insect Symbiosis.</title>
        <authorList>
            <person name="Wang Y."/>
            <person name="Stata M."/>
            <person name="Wang W."/>
            <person name="Stajich J.E."/>
            <person name="White M.M."/>
            <person name="Moncalvo J.M."/>
        </authorList>
    </citation>
    <scope>NUCLEOTIDE SEQUENCE [LARGE SCALE GENOMIC DNA]</scope>
    <source>
        <strain evidence="3 4">SWE-8-4</strain>
    </source>
</reference>
<dbReference type="Gene3D" id="1.20.1050.10">
    <property type="match status" value="1"/>
</dbReference>
<dbReference type="InterPro" id="IPR004045">
    <property type="entry name" value="Glutathione_S-Trfase_N"/>
</dbReference>
<dbReference type="Proteomes" id="UP000245383">
    <property type="component" value="Unassembled WGS sequence"/>
</dbReference>
<dbReference type="InterPro" id="IPR036282">
    <property type="entry name" value="Glutathione-S-Trfase_C_sf"/>
</dbReference>
<dbReference type="PROSITE" id="PS50404">
    <property type="entry name" value="GST_NTER"/>
    <property type="match status" value="1"/>
</dbReference>
<dbReference type="PANTHER" id="PTHR43968:SF6">
    <property type="entry name" value="GLUTATHIONE S-TRANSFERASE OMEGA"/>
    <property type="match status" value="1"/>
</dbReference>
<dbReference type="InterPro" id="IPR041695">
    <property type="entry name" value="GST_C_5"/>
</dbReference>
<gene>
    <name evidence="3" type="ORF">BB561_006851</name>
</gene>
<keyword evidence="4" id="KW-1185">Reference proteome</keyword>
<dbReference type="Gene3D" id="3.40.30.10">
    <property type="entry name" value="Glutaredoxin"/>
    <property type="match status" value="2"/>
</dbReference>
<dbReference type="STRING" id="133385.A0A2T9Y0U1"/>
<dbReference type="InterPro" id="IPR036249">
    <property type="entry name" value="Thioredoxin-like_sf"/>
</dbReference>
<dbReference type="PANTHER" id="PTHR43968">
    <property type="match status" value="1"/>
</dbReference>
<dbReference type="EMBL" id="MBFR01000755">
    <property type="protein sequence ID" value="PVU85976.1"/>
    <property type="molecule type" value="Genomic_DNA"/>
</dbReference>
<feature type="domain" description="GST C-terminal" evidence="2">
    <location>
        <begin position="155"/>
        <end position="289"/>
    </location>
</feature>
<dbReference type="AlphaFoldDB" id="A0A2T9Y0U1"/>
<dbReference type="PROSITE" id="PS50405">
    <property type="entry name" value="GST_CTER"/>
    <property type="match status" value="1"/>
</dbReference>
<evidence type="ECO:0000259" key="2">
    <source>
        <dbReference type="PROSITE" id="PS50405"/>
    </source>
</evidence>
<dbReference type="InterPro" id="IPR040079">
    <property type="entry name" value="Glutathione_S-Trfase"/>
</dbReference>
<dbReference type="SFLD" id="SFLDS00019">
    <property type="entry name" value="Glutathione_Transferase_(cytos"/>
    <property type="match status" value="1"/>
</dbReference>
<protein>
    <recommendedName>
        <fullName evidence="5">GST N-terminal domain-containing protein</fullName>
    </recommendedName>
</protein>
<name>A0A2T9Y0U1_9FUNG</name>
<dbReference type="SUPFAM" id="SSF47616">
    <property type="entry name" value="GST C-terminal domain-like"/>
    <property type="match status" value="1"/>
</dbReference>
<dbReference type="Pfam" id="PF13409">
    <property type="entry name" value="GST_N_2"/>
    <property type="match status" value="1"/>
</dbReference>
<accession>A0A2T9Y0U1</accession>
<evidence type="ECO:0000259" key="1">
    <source>
        <dbReference type="PROSITE" id="PS50404"/>
    </source>
</evidence>
<dbReference type="OrthoDB" id="202840at2759"/>
<dbReference type="InterPro" id="IPR010987">
    <property type="entry name" value="Glutathione-S-Trfase_C-like"/>
</dbReference>
<evidence type="ECO:0000313" key="3">
    <source>
        <dbReference type="EMBL" id="PVU85976.1"/>
    </source>
</evidence>
<dbReference type="SFLD" id="SFLDG00358">
    <property type="entry name" value="Main_(cytGST)"/>
    <property type="match status" value="1"/>
</dbReference>
<feature type="domain" description="GST N-terminal" evidence="1">
    <location>
        <begin position="71"/>
        <end position="150"/>
    </location>
</feature>